<evidence type="ECO:0000313" key="1">
    <source>
        <dbReference type="Proteomes" id="UP000095281"/>
    </source>
</evidence>
<organism evidence="1 2">
    <name type="scientific">Meloidogyne hapla</name>
    <name type="common">Root-knot nematode worm</name>
    <dbReference type="NCBI Taxonomy" id="6305"/>
    <lineage>
        <taxon>Eukaryota</taxon>
        <taxon>Metazoa</taxon>
        <taxon>Ecdysozoa</taxon>
        <taxon>Nematoda</taxon>
        <taxon>Chromadorea</taxon>
        <taxon>Rhabditida</taxon>
        <taxon>Tylenchina</taxon>
        <taxon>Tylenchomorpha</taxon>
        <taxon>Tylenchoidea</taxon>
        <taxon>Meloidogynidae</taxon>
        <taxon>Meloidogyninae</taxon>
        <taxon>Meloidogyne</taxon>
    </lineage>
</organism>
<proteinExistence type="predicted"/>
<dbReference type="Proteomes" id="UP000095281">
    <property type="component" value="Unplaced"/>
</dbReference>
<evidence type="ECO:0000313" key="2">
    <source>
        <dbReference type="WBParaSite" id="MhA1_Contig1520.frz3.gene1"/>
    </source>
</evidence>
<accession>A0A1I8B7Y3</accession>
<keyword evidence="1" id="KW-1185">Reference proteome</keyword>
<dbReference type="WBParaSite" id="MhA1_Contig1520.frz3.gene1">
    <property type="protein sequence ID" value="MhA1_Contig1520.frz3.gene1"/>
    <property type="gene ID" value="MhA1_Contig1520.frz3.gene1"/>
</dbReference>
<reference evidence="2" key="1">
    <citation type="submission" date="2016-11" db="UniProtKB">
        <authorList>
            <consortium name="WormBaseParasite"/>
        </authorList>
    </citation>
    <scope>IDENTIFICATION</scope>
</reference>
<sequence>VLDAIFRVIDKIKNEKEKGKSEHSIDREVDLMTGSIINQIMLGFSFYGERYNEFYELKQLLDVQQVYFISLWCLLIEISPW</sequence>
<name>A0A1I8B7Y3_MELHA</name>
<dbReference type="AlphaFoldDB" id="A0A1I8B7Y3"/>
<protein>
    <submittedName>
        <fullName evidence="2">Cytochrome P450</fullName>
    </submittedName>
</protein>